<dbReference type="RefSeq" id="WP_015580877.1">
    <property type="nucleotide sequence ID" value="NC_021058.1"/>
</dbReference>
<reference evidence="1 2" key="1">
    <citation type="journal article" date="2013" name="Open Biol.">
        <title>Genomics and genetics of Sulfolobus islandicus LAL14/1, a model hyperthermophilic archaeon.</title>
        <authorList>
            <person name="Jaubert C."/>
            <person name="Danioux C."/>
            <person name="Oberto J."/>
            <person name="Cortez D."/>
            <person name="Bize A."/>
            <person name="Krupovic M."/>
            <person name="She Q."/>
            <person name="Forterre P."/>
            <person name="Prangishvili D."/>
            <person name="Sezonov G."/>
        </authorList>
    </citation>
    <scope>NUCLEOTIDE SEQUENCE [LARGE SCALE GENOMIC DNA]</scope>
    <source>
        <strain evidence="1">LAL14/1</strain>
    </source>
</reference>
<dbReference type="EMBL" id="CP003928">
    <property type="protein sequence ID" value="AGJ62076.1"/>
    <property type="molecule type" value="Genomic_DNA"/>
</dbReference>
<name>M9UC39_SACIS</name>
<dbReference type="GeneID" id="15297102"/>
<proteinExistence type="predicted"/>
<dbReference type="KEGG" id="sic:SiL_0611"/>
<dbReference type="Proteomes" id="UP000013006">
    <property type="component" value="Chromosome"/>
</dbReference>
<dbReference type="HOGENOM" id="CLU_929440_0_0_2"/>
<sequence>MPLIRLKLSVSPFITTDFTGKFVKSFFIAANRELEEIFEDKKYPSPKPLRITPLLEEKKEVPIYSKVINRPKPKDNPSPISIGGVYYVYLGYEQSLEPKINLTVAKLLGGVQLEYGNKVNVKLLEYERIENDVPKDFNSVKIYFISPAIFVDPFVKVSQIEKDRVKRFIPFPPLIFSVNVYELFKDKYKRNIIRLSYSLVESHTVLNTVSRVWYYYDGKWLPGVIGYVKFFLRKNIHKYTKIAIRKILQNAIEMGVGSGRAAGFGFVKMKFDEQNP</sequence>
<evidence type="ECO:0000313" key="2">
    <source>
        <dbReference type="Proteomes" id="UP000013006"/>
    </source>
</evidence>
<gene>
    <name evidence="1" type="ORF">SiL_0611</name>
</gene>
<dbReference type="AlphaFoldDB" id="M9UC39"/>
<dbReference type="Gene3D" id="3.30.70.1900">
    <property type="match status" value="1"/>
</dbReference>
<accession>M9UC39</accession>
<protein>
    <submittedName>
        <fullName evidence="1">CRISPR-associated protein, Cas6</fullName>
    </submittedName>
</protein>
<evidence type="ECO:0000313" key="1">
    <source>
        <dbReference type="EMBL" id="AGJ62076.1"/>
    </source>
</evidence>
<organism>
    <name type="scientific">Saccharolobus islandicus LAL14/1</name>
    <dbReference type="NCBI Taxonomy" id="1241935"/>
    <lineage>
        <taxon>Archaea</taxon>
        <taxon>Thermoproteota</taxon>
        <taxon>Thermoprotei</taxon>
        <taxon>Sulfolobales</taxon>
        <taxon>Sulfolobaceae</taxon>
        <taxon>Saccharolobus</taxon>
    </lineage>
</organism>